<sequence length="473" mass="51599">MQEMMPYRQHNNSNFITETMHINPGSNLSNLSSTGIRCTATLSNGSFQVIDSTSSSNDKDSLKWFFKAVSEADTSSFVKAIVPTPRYNGGCAAVSQRLYCYGGTSNLQPTSDHYVFDLSTDFPIDGSIQAWNKVVTGDFETEPNSLFSIVPLTDKFLVHGGLGYGSSTKFLKNTTTVYNALDGTWSTINSTNQTSMTPSREETSTLDSSNRIWTWGGIRTSVNTTTTMYHDEFQVLDLNNMAWSFPDSTKTSYPRARIAHTATLGRSGQSIFYVGGLEVNDSGMLSSVSMGQILEYHIANNTWTTHQSPSNSTIPSPRRLHTATQIPNTDLILVYGGSATDASKTVADYSYLLNTTSFQWAAVNILNTGAGPRFGHSVFGADSIGSLRNDFFVIDIINWQWVTSFRTDGVYPTTSVQPSNSASSSSSSSTSITNNDQSGQTSSANTNNQAPAAFNYMKTAYLIIGVMIVFTFL</sequence>
<dbReference type="EMBL" id="BAABUK010000024">
    <property type="protein sequence ID" value="GAA5815020.1"/>
    <property type="molecule type" value="Genomic_DNA"/>
</dbReference>
<dbReference type="SUPFAM" id="SSF117281">
    <property type="entry name" value="Kelch motif"/>
    <property type="match status" value="2"/>
</dbReference>
<gene>
    <name evidence="4" type="ORF">MFLAVUS_008526</name>
</gene>
<dbReference type="PANTHER" id="PTHR46093">
    <property type="entry name" value="ACYL-COA-BINDING DOMAIN-CONTAINING PROTEIN 5"/>
    <property type="match status" value="1"/>
</dbReference>
<evidence type="ECO:0000256" key="1">
    <source>
        <dbReference type="ARBA" id="ARBA00022441"/>
    </source>
</evidence>
<proteinExistence type="predicted"/>
<keyword evidence="5" id="KW-1185">Reference proteome</keyword>
<evidence type="ECO:0008006" key="6">
    <source>
        <dbReference type="Google" id="ProtNLM"/>
    </source>
</evidence>
<dbReference type="InterPro" id="IPR015915">
    <property type="entry name" value="Kelch-typ_b-propeller"/>
</dbReference>
<evidence type="ECO:0000256" key="3">
    <source>
        <dbReference type="SAM" id="MobiDB-lite"/>
    </source>
</evidence>
<protein>
    <recommendedName>
        <fullName evidence="6">Galactose oxidase</fullName>
    </recommendedName>
</protein>
<evidence type="ECO:0000313" key="4">
    <source>
        <dbReference type="EMBL" id="GAA5815020.1"/>
    </source>
</evidence>
<dbReference type="PANTHER" id="PTHR46093:SF18">
    <property type="entry name" value="FIBRONECTIN TYPE-III DOMAIN-CONTAINING PROTEIN"/>
    <property type="match status" value="1"/>
</dbReference>
<dbReference type="Pfam" id="PF24681">
    <property type="entry name" value="Kelch_KLHDC2_KLHL20_DRC7"/>
    <property type="match status" value="1"/>
</dbReference>
<feature type="region of interest" description="Disordered" evidence="3">
    <location>
        <begin position="415"/>
        <end position="445"/>
    </location>
</feature>
<dbReference type="Proteomes" id="UP001473302">
    <property type="component" value="Unassembled WGS sequence"/>
</dbReference>
<organism evidence="4 5">
    <name type="scientific">Mucor flavus</name>
    <dbReference type="NCBI Taxonomy" id="439312"/>
    <lineage>
        <taxon>Eukaryota</taxon>
        <taxon>Fungi</taxon>
        <taxon>Fungi incertae sedis</taxon>
        <taxon>Mucoromycota</taxon>
        <taxon>Mucoromycotina</taxon>
        <taxon>Mucoromycetes</taxon>
        <taxon>Mucorales</taxon>
        <taxon>Mucorineae</taxon>
        <taxon>Mucoraceae</taxon>
        <taxon>Mucor</taxon>
    </lineage>
</organism>
<name>A0ABP9Z7A9_9FUNG</name>
<accession>A0ABP9Z7A9</accession>
<comment type="caution">
    <text evidence="4">The sequence shown here is derived from an EMBL/GenBank/DDBJ whole genome shotgun (WGS) entry which is preliminary data.</text>
</comment>
<feature type="compositionally biased region" description="Low complexity" evidence="3">
    <location>
        <begin position="415"/>
        <end position="433"/>
    </location>
</feature>
<keyword evidence="2" id="KW-0677">Repeat</keyword>
<keyword evidence="1" id="KW-0880">Kelch repeat</keyword>
<evidence type="ECO:0000256" key="2">
    <source>
        <dbReference type="ARBA" id="ARBA00022737"/>
    </source>
</evidence>
<reference evidence="4 5" key="1">
    <citation type="submission" date="2024-04" db="EMBL/GenBank/DDBJ databases">
        <title>genome sequences of Mucor flavus KT1a and Helicostylum pulchrum KT1b strains isolated from the surface of a dry-aged beef.</title>
        <authorList>
            <person name="Toyotome T."/>
            <person name="Hosono M."/>
            <person name="Torimaru M."/>
            <person name="Fukuda K."/>
            <person name="Mikami N."/>
        </authorList>
    </citation>
    <scope>NUCLEOTIDE SEQUENCE [LARGE SCALE GENOMIC DNA]</scope>
    <source>
        <strain evidence="4 5">KT1a</strain>
    </source>
</reference>
<dbReference type="Gene3D" id="2.120.10.80">
    <property type="entry name" value="Kelch-type beta propeller"/>
    <property type="match status" value="2"/>
</dbReference>
<evidence type="ECO:0000313" key="5">
    <source>
        <dbReference type="Proteomes" id="UP001473302"/>
    </source>
</evidence>
<feature type="compositionally biased region" description="Polar residues" evidence="3">
    <location>
        <begin position="434"/>
        <end position="445"/>
    </location>
</feature>